<dbReference type="SMART" id="SM00707">
    <property type="entry name" value="RPEL"/>
    <property type="match status" value="3"/>
</dbReference>
<organism evidence="6 7">
    <name type="scientific">Aspergillus leporis</name>
    <dbReference type="NCBI Taxonomy" id="41062"/>
    <lineage>
        <taxon>Eukaryota</taxon>
        <taxon>Fungi</taxon>
        <taxon>Dikarya</taxon>
        <taxon>Ascomycota</taxon>
        <taxon>Pezizomycotina</taxon>
        <taxon>Eurotiomycetes</taxon>
        <taxon>Eurotiomycetidae</taxon>
        <taxon>Eurotiales</taxon>
        <taxon>Aspergillaceae</taxon>
        <taxon>Aspergillus</taxon>
        <taxon>Aspergillus subgen. Circumdati</taxon>
    </lineage>
</organism>
<dbReference type="GO" id="GO:0005634">
    <property type="term" value="C:nucleus"/>
    <property type="evidence" value="ECO:0007669"/>
    <property type="project" value="UniProtKB-SubCell"/>
</dbReference>
<dbReference type="PANTHER" id="PTHR22793">
    <property type="entry name" value="MYOCARDIN-RELATED TRANSCRIPTION FACTOR-RELATED"/>
    <property type="match status" value="1"/>
</dbReference>
<feature type="compositionally biased region" description="Polar residues" evidence="5">
    <location>
        <begin position="1"/>
        <end position="16"/>
    </location>
</feature>
<reference evidence="6 7" key="1">
    <citation type="submission" date="2019-04" db="EMBL/GenBank/DDBJ databases">
        <title>Friends and foes A comparative genomics study of 23 Aspergillus species from section Flavi.</title>
        <authorList>
            <consortium name="DOE Joint Genome Institute"/>
            <person name="Kjaerbolling I."/>
            <person name="Vesth T."/>
            <person name="Frisvad J.C."/>
            <person name="Nybo J.L."/>
            <person name="Theobald S."/>
            <person name="Kildgaard S."/>
            <person name="Isbrandt T."/>
            <person name="Kuo A."/>
            <person name="Sato A."/>
            <person name="Lyhne E.K."/>
            <person name="Kogle M.E."/>
            <person name="Wiebenga A."/>
            <person name="Kun R.S."/>
            <person name="Lubbers R.J."/>
            <person name="Makela M.R."/>
            <person name="Barry K."/>
            <person name="Chovatia M."/>
            <person name="Clum A."/>
            <person name="Daum C."/>
            <person name="Haridas S."/>
            <person name="He G."/>
            <person name="LaButti K."/>
            <person name="Lipzen A."/>
            <person name="Mondo S."/>
            <person name="Riley R."/>
            <person name="Salamov A."/>
            <person name="Simmons B.A."/>
            <person name="Magnuson J.K."/>
            <person name="Henrissat B."/>
            <person name="Mortensen U.H."/>
            <person name="Larsen T.O."/>
            <person name="Devries R.P."/>
            <person name="Grigoriev I.V."/>
            <person name="Machida M."/>
            <person name="Baker S.E."/>
            <person name="Andersen M.R."/>
        </authorList>
    </citation>
    <scope>NUCLEOTIDE SEQUENCE [LARGE SCALE GENOMIC DNA]</scope>
    <source>
        <strain evidence="6 7">CBS 151.66</strain>
    </source>
</reference>
<dbReference type="Pfam" id="PF02755">
    <property type="entry name" value="RPEL"/>
    <property type="match status" value="2"/>
</dbReference>
<dbReference type="Gene3D" id="6.10.150.10">
    <property type="match status" value="1"/>
</dbReference>
<dbReference type="InterPro" id="IPR004018">
    <property type="entry name" value="RPEL_repeat"/>
</dbReference>
<dbReference type="PANTHER" id="PTHR22793:SF12">
    <property type="entry name" value="MYOCARDIN-RELATED TRANSCRIPTION FACTOR, ISOFORM H"/>
    <property type="match status" value="1"/>
</dbReference>
<feature type="region of interest" description="Disordered" evidence="5">
    <location>
        <begin position="1"/>
        <end position="36"/>
    </location>
</feature>
<keyword evidence="7" id="KW-1185">Reference proteome</keyword>
<dbReference type="GO" id="GO:0003713">
    <property type="term" value="F:transcription coactivator activity"/>
    <property type="evidence" value="ECO:0007669"/>
    <property type="project" value="TreeGrafter"/>
</dbReference>
<evidence type="ECO:0000256" key="4">
    <source>
        <dbReference type="PROSITE-ProRule" id="PRU00401"/>
    </source>
</evidence>
<dbReference type="Proteomes" id="UP000326565">
    <property type="component" value="Unassembled WGS sequence"/>
</dbReference>
<keyword evidence="3" id="KW-0539">Nucleus</keyword>
<dbReference type="AlphaFoldDB" id="A0A5N5WR40"/>
<feature type="repeat" description="RPEL" evidence="4">
    <location>
        <begin position="21"/>
        <end position="46"/>
    </location>
</feature>
<dbReference type="GO" id="GO:0045944">
    <property type="term" value="P:positive regulation of transcription by RNA polymerase II"/>
    <property type="evidence" value="ECO:0007669"/>
    <property type="project" value="TreeGrafter"/>
</dbReference>
<proteinExistence type="predicted"/>
<comment type="subcellular location">
    <subcellularLocation>
        <location evidence="1">Nucleus</location>
    </subcellularLocation>
</comment>
<dbReference type="OrthoDB" id="197676at2759"/>
<evidence type="ECO:0008006" key="8">
    <source>
        <dbReference type="Google" id="ProtNLM"/>
    </source>
</evidence>
<dbReference type="EMBL" id="ML732311">
    <property type="protein sequence ID" value="KAB8070207.1"/>
    <property type="molecule type" value="Genomic_DNA"/>
</dbReference>
<feature type="region of interest" description="Disordered" evidence="5">
    <location>
        <begin position="57"/>
        <end position="79"/>
    </location>
</feature>
<feature type="compositionally biased region" description="Basic and acidic residues" evidence="5">
    <location>
        <begin position="17"/>
        <end position="36"/>
    </location>
</feature>
<dbReference type="InterPro" id="IPR043451">
    <property type="entry name" value="Myocardin-like"/>
</dbReference>
<evidence type="ECO:0000256" key="2">
    <source>
        <dbReference type="ARBA" id="ARBA00022737"/>
    </source>
</evidence>
<evidence type="ECO:0000256" key="5">
    <source>
        <dbReference type="SAM" id="MobiDB-lite"/>
    </source>
</evidence>
<evidence type="ECO:0000256" key="1">
    <source>
        <dbReference type="ARBA" id="ARBA00004123"/>
    </source>
</evidence>
<evidence type="ECO:0000256" key="3">
    <source>
        <dbReference type="ARBA" id="ARBA00023242"/>
    </source>
</evidence>
<name>A0A5N5WR40_9EURO</name>
<accession>A0A5N5WR40</accession>
<dbReference type="PROSITE" id="PS51073">
    <property type="entry name" value="RPEL"/>
    <property type="match status" value="3"/>
</dbReference>
<dbReference type="Gene3D" id="6.10.140.2040">
    <property type="match status" value="1"/>
</dbReference>
<gene>
    <name evidence="6" type="ORF">BDV29DRAFT_38117</name>
</gene>
<sequence>MTMVNTVDETPLSASPTERRDSLEKHLLNRPDPQDLKERHILLDTSVAPSIQAKIQELERQRTSDSLKKHLEHRPERDELVERNILPHINAAPALQAHARELEKHMLADHLDQKMQSRPQPEVLISQGILTEDEDPRNPAV</sequence>
<keyword evidence="2" id="KW-0677">Repeat</keyword>
<feature type="repeat" description="RPEL" evidence="4">
    <location>
        <begin position="65"/>
        <end position="90"/>
    </location>
</feature>
<evidence type="ECO:0000313" key="7">
    <source>
        <dbReference type="Proteomes" id="UP000326565"/>
    </source>
</evidence>
<feature type="repeat" description="RPEL" evidence="4">
    <location>
        <begin position="109"/>
        <end position="134"/>
    </location>
</feature>
<protein>
    <recommendedName>
        <fullName evidence="8">RPEL repeat protein</fullName>
    </recommendedName>
</protein>
<evidence type="ECO:0000313" key="6">
    <source>
        <dbReference type="EMBL" id="KAB8070207.1"/>
    </source>
</evidence>